<comment type="caution">
    <text evidence="9">The sequence shown here is derived from an EMBL/GenBank/DDBJ whole genome shotgun (WGS) entry which is preliminary data.</text>
</comment>
<dbReference type="InterPro" id="IPR023081">
    <property type="entry name" value="Cell_div_FtsB"/>
</dbReference>
<evidence type="ECO:0000313" key="10">
    <source>
        <dbReference type="Proteomes" id="UP000194003"/>
    </source>
</evidence>
<dbReference type="PANTHER" id="PTHR37485">
    <property type="entry name" value="CELL DIVISION PROTEIN FTSB"/>
    <property type="match status" value="1"/>
</dbReference>
<feature type="coiled-coil region" evidence="7">
    <location>
        <begin position="53"/>
        <end position="80"/>
    </location>
</feature>
<evidence type="ECO:0000256" key="1">
    <source>
        <dbReference type="ARBA" id="ARBA00022475"/>
    </source>
</evidence>
<dbReference type="GO" id="GO:0043093">
    <property type="term" value="P:FtsZ-dependent cytokinesis"/>
    <property type="evidence" value="ECO:0007669"/>
    <property type="project" value="TreeGrafter"/>
</dbReference>
<dbReference type="Proteomes" id="UP000194003">
    <property type="component" value="Unassembled WGS sequence"/>
</dbReference>
<name>A0A1Y2K0P0_9PROT</name>
<gene>
    <name evidence="9" type="ORF">MAIT1_00865</name>
</gene>
<evidence type="ECO:0000256" key="5">
    <source>
        <dbReference type="ARBA" id="ARBA00023136"/>
    </source>
</evidence>
<feature type="transmembrane region" description="Helical" evidence="8">
    <location>
        <begin position="15"/>
        <end position="37"/>
    </location>
</feature>
<dbReference type="RefSeq" id="WP_158089662.1">
    <property type="nucleotide sequence ID" value="NZ_LVJN01000021.1"/>
</dbReference>
<keyword evidence="2 9" id="KW-0132">Cell division</keyword>
<keyword evidence="1" id="KW-1003">Cell membrane</keyword>
<dbReference type="EMBL" id="LVJN01000021">
    <property type="protein sequence ID" value="OSM00364.1"/>
    <property type="molecule type" value="Genomic_DNA"/>
</dbReference>
<keyword evidence="3 8" id="KW-0812">Transmembrane</keyword>
<evidence type="ECO:0000256" key="8">
    <source>
        <dbReference type="SAM" id="Phobius"/>
    </source>
</evidence>
<sequence>MNDAAANASESASPLSGGLILILSLLVAIVGAQYVLWFGDQGLVRWRHTDRQLQHMEERILVIEERIHRLKREIRLADADPLILEEVARRQLGYAYKDEIIFVDPTQTGVAHVSQSPNDAATQTRP</sequence>
<dbReference type="Pfam" id="PF04977">
    <property type="entry name" value="DivIC"/>
    <property type="match status" value="1"/>
</dbReference>
<proteinExistence type="predicted"/>
<organism evidence="9 10">
    <name type="scientific">Magnetofaba australis IT-1</name>
    <dbReference type="NCBI Taxonomy" id="1434232"/>
    <lineage>
        <taxon>Bacteria</taxon>
        <taxon>Pseudomonadati</taxon>
        <taxon>Pseudomonadota</taxon>
        <taxon>Magnetococcia</taxon>
        <taxon>Magnetococcales</taxon>
        <taxon>Magnetococcaceae</taxon>
        <taxon>Magnetofaba</taxon>
    </lineage>
</organism>
<keyword evidence="4 8" id="KW-1133">Transmembrane helix</keyword>
<keyword evidence="5 8" id="KW-0472">Membrane</keyword>
<dbReference type="AlphaFoldDB" id="A0A1Y2K0P0"/>
<keyword evidence="6" id="KW-0131">Cell cycle</keyword>
<evidence type="ECO:0000256" key="4">
    <source>
        <dbReference type="ARBA" id="ARBA00022989"/>
    </source>
</evidence>
<dbReference type="STRING" id="1434232.MAIT1_00865"/>
<protein>
    <submittedName>
        <fullName evidence="9">Putative cell division protein FtsB</fullName>
    </submittedName>
</protein>
<keyword evidence="7" id="KW-0175">Coiled coil</keyword>
<evidence type="ECO:0000256" key="7">
    <source>
        <dbReference type="SAM" id="Coils"/>
    </source>
</evidence>
<keyword evidence="10" id="KW-1185">Reference proteome</keyword>
<evidence type="ECO:0000256" key="6">
    <source>
        <dbReference type="ARBA" id="ARBA00023306"/>
    </source>
</evidence>
<evidence type="ECO:0000313" key="9">
    <source>
        <dbReference type="EMBL" id="OSM00364.1"/>
    </source>
</evidence>
<reference evidence="9 10" key="1">
    <citation type="journal article" date="2016" name="BMC Genomics">
        <title>Combined genomic and structural analyses of a cultured magnetotactic bacterium reveals its niche adaptation to a dynamic environment.</title>
        <authorList>
            <person name="Araujo A.C."/>
            <person name="Morillo V."/>
            <person name="Cypriano J."/>
            <person name="Teixeira L.C."/>
            <person name="Leao P."/>
            <person name="Lyra S."/>
            <person name="Almeida L.G."/>
            <person name="Bazylinski D.A."/>
            <person name="Vasconcellos A.T."/>
            <person name="Abreu F."/>
            <person name="Lins U."/>
        </authorList>
    </citation>
    <scope>NUCLEOTIDE SEQUENCE [LARGE SCALE GENOMIC DNA]</scope>
    <source>
        <strain evidence="9 10">IT-1</strain>
    </source>
</reference>
<dbReference type="PANTHER" id="PTHR37485:SF1">
    <property type="entry name" value="CELL DIVISION PROTEIN FTSB"/>
    <property type="match status" value="1"/>
</dbReference>
<evidence type="ECO:0000256" key="2">
    <source>
        <dbReference type="ARBA" id="ARBA00022618"/>
    </source>
</evidence>
<dbReference type="OrthoDB" id="5520945at2"/>
<evidence type="ECO:0000256" key="3">
    <source>
        <dbReference type="ARBA" id="ARBA00022692"/>
    </source>
</evidence>
<accession>A0A1Y2K0P0</accession>
<dbReference type="InterPro" id="IPR007060">
    <property type="entry name" value="FtsL/DivIC"/>
</dbReference>
<dbReference type="GO" id="GO:0030428">
    <property type="term" value="C:cell septum"/>
    <property type="evidence" value="ECO:0007669"/>
    <property type="project" value="TreeGrafter"/>
</dbReference>